<proteinExistence type="predicted"/>
<feature type="region of interest" description="Disordered" evidence="1">
    <location>
        <begin position="159"/>
        <end position="178"/>
    </location>
</feature>
<dbReference type="EMBL" id="JANBVO010000151">
    <property type="protein sequence ID" value="KAJ9129671.1"/>
    <property type="molecule type" value="Genomic_DNA"/>
</dbReference>
<keyword evidence="4" id="KW-1185">Reference proteome</keyword>
<reference evidence="3" key="1">
    <citation type="submission" date="2022-07" db="EMBL/GenBank/DDBJ databases">
        <title>Fungi with potential for degradation of polypropylene.</title>
        <authorList>
            <person name="Gostincar C."/>
        </authorList>
    </citation>
    <scope>NUCLEOTIDE SEQUENCE</scope>
    <source>
        <strain evidence="3">EXF-13308</strain>
    </source>
</reference>
<evidence type="ECO:0000256" key="1">
    <source>
        <dbReference type="SAM" id="MobiDB-lite"/>
    </source>
</evidence>
<gene>
    <name evidence="3" type="ORF">NKR23_g12487</name>
</gene>
<sequence>MTSPSPLHRHQSSLEGILDFSTGWPLAAEERVDGKRRFYRILDHFETGDESSKSQYSRSRLVRFTYEYALSEESRDNLLRAFFRAVGVSIHGQEELEFEELRANFFGFADHLLDHFFLPLKLQLEKLPSLPQRITLQSNKYRGGCRSLLGRQIGCRLSEEPASSKDGDDALDDEGTALRDDPRSFDVLEVAHILPHSLTKTNASSQLDPSREAALTILNMFDNGVTHLIEGADIDRPRNAVTLTHGLHNFFGSFQVFFEPLPDQPPHTYKIGSFLPRYIFRDPPLPVTRTLYLTDTRIIDPPSPRLLAVHRAIAHILHLSAAGDYIDRLLRDLDEKGIRADGSTELGRLLKLGLAGWLNSTVCT</sequence>
<feature type="compositionally biased region" description="Basic and acidic residues" evidence="1">
    <location>
        <begin position="159"/>
        <end position="168"/>
    </location>
</feature>
<dbReference type="InterPro" id="IPR003615">
    <property type="entry name" value="HNH_nuc"/>
</dbReference>
<feature type="domain" description="HNH nuclease" evidence="2">
    <location>
        <begin position="182"/>
        <end position="259"/>
    </location>
</feature>
<organism evidence="3 4">
    <name type="scientific">Pleurostoma richardsiae</name>
    <dbReference type="NCBI Taxonomy" id="41990"/>
    <lineage>
        <taxon>Eukaryota</taxon>
        <taxon>Fungi</taxon>
        <taxon>Dikarya</taxon>
        <taxon>Ascomycota</taxon>
        <taxon>Pezizomycotina</taxon>
        <taxon>Sordariomycetes</taxon>
        <taxon>Sordariomycetidae</taxon>
        <taxon>Calosphaeriales</taxon>
        <taxon>Pleurostomataceae</taxon>
        <taxon>Pleurostoma</taxon>
    </lineage>
</organism>
<evidence type="ECO:0000313" key="3">
    <source>
        <dbReference type="EMBL" id="KAJ9129671.1"/>
    </source>
</evidence>
<evidence type="ECO:0000259" key="2">
    <source>
        <dbReference type="Pfam" id="PF13391"/>
    </source>
</evidence>
<name>A0AA38R5Q6_9PEZI</name>
<dbReference type="Proteomes" id="UP001174694">
    <property type="component" value="Unassembled WGS sequence"/>
</dbReference>
<protein>
    <submittedName>
        <fullName evidence="3">Ankyrin repeat-containing domain protein</fullName>
    </submittedName>
</protein>
<evidence type="ECO:0000313" key="4">
    <source>
        <dbReference type="Proteomes" id="UP001174694"/>
    </source>
</evidence>
<dbReference type="Pfam" id="PF13391">
    <property type="entry name" value="HNH_2"/>
    <property type="match status" value="1"/>
</dbReference>
<accession>A0AA38R5Q6</accession>
<dbReference type="AlphaFoldDB" id="A0AA38R5Q6"/>
<comment type="caution">
    <text evidence="3">The sequence shown here is derived from an EMBL/GenBank/DDBJ whole genome shotgun (WGS) entry which is preliminary data.</text>
</comment>